<dbReference type="Proteomes" id="UP000306420">
    <property type="component" value="Unassembled WGS sequence"/>
</dbReference>
<evidence type="ECO:0000259" key="1">
    <source>
        <dbReference type="Pfam" id="PF04443"/>
    </source>
</evidence>
<keyword evidence="2" id="KW-0436">Ligase</keyword>
<dbReference type="Pfam" id="PF04443">
    <property type="entry name" value="LuxE"/>
    <property type="match status" value="1"/>
</dbReference>
<protein>
    <submittedName>
        <fullName evidence="2">Long-chain fatty acid--CoA ligase</fullName>
    </submittedName>
</protein>
<dbReference type="OrthoDB" id="182577at2"/>
<name>A0A5R9EKG1_9LACT</name>
<dbReference type="GO" id="GO:0008218">
    <property type="term" value="P:bioluminescence"/>
    <property type="evidence" value="ECO:0007669"/>
    <property type="project" value="InterPro"/>
</dbReference>
<evidence type="ECO:0000313" key="2">
    <source>
        <dbReference type="EMBL" id="TLQ49461.1"/>
    </source>
</evidence>
<organism evidence="2 3">
    <name type="scientific">Ruoffia tabacinasalis</name>
    <dbReference type="NCBI Taxonomy" id="87458"/>
    <lineage>
        <taxon>Bacteria</taxon>
        <taxon>Bacillati</taxon>
        <taxon>Bacillota</taxon>
        <taxon>Bacilli</taxon>
        <taxon>Lactobacillales</taxon>
        <taxon>Aerococcaceae</taxon>
        <taxon>Ruoffia</taxon>
    </lineage>
</organism>
<evidence type="ECO:0000313" key="3">
    <source>
        <dbReference type="Proteomes" id="UP000306420"/>
    </source>
</evidence>
<dbReference type="Gene3D" id="3.40.50.12780">
    <property type="entry name" value="N-terminal domain of ligase-like"/>
    <property type="match status" value="1"/>
</dbReference>
<accession>A0A5R9EKG1</accession>
<dbReference type="SUPFAM" id="SSF56801">
    <property type="entry name" value="Acetyl-CoA synthetase-like"/>
    <property type="match status" value="1"/>
</dbReference>
<dbReference type="InterPro" id="IPR007534">
    <property type="entry name" value="LuxE"/>
</dbReference>
<feature type="domain" description="Acyl-protein synthetase LuxE" evidence="1">
    <location>
        <begin position="16"/>
        <end position="339"/>
    </location>
</feature>
<gene>
    <name evidence="2" type="ORF">FEZ33_00290</name>
</gene>
<dbReference type="AlphaFoldDB" id="A0A5R9EKG1"/>
<proteinExistence type="predicted"/>
<comment type="caution">
    <text evidence="2">The sequence shown here is derived from an EMBL/GenBank/DDBJ whole genome shotgun (WGS) entry which is preliminary data.</text>
</comment>
<sequence length="349" mass="40064">MKTIIQEFICNPEEYKSFDEVAIQLFRYLYQNNLAYQQYCRKKGIGLKQVRHWKDIPSVSTEAFKSSFLSVTPEEECSYVFMTSGTTSGNKGKHYHRDLDVYDLSAKESFKNLVSAKKYPMAILFPDEKNMPHSSLSHYLSLLKADGTKDSAHFVSKDGLELEKLIEWTQKHEHTPVMILGASYNYVHLLDSLEDKNKSIHLHEDSLIFDTGGFKNFSRSYSENDFYKLLKDRFKVKTKIVNMYGMTELSSQYYSKIELGGKNIKRGPHWIRFKIIDPITEQEVPKGEIGLLVHVDLANINSVPAIQTGDLAIEREGGFELVGRQPLIESRGCSLSAQQWIEEYQNGSN</sequence>
<dbReference type="GO" id="GO:0047474">
    <property type="term" value="F:long-chain fatty acid--protein ligase activity"/>
    <property type="evidence" value="ECO:0007669"/>
    <property type="project" value="InterPro"/>
</dbReference>
<reference evidence="2 3" key="1">
    <citation type="submission" date="2019-05" db="EMBL/GenBank/DDBJ databases">
        <title>The metagenome of a microbial culture collection derived from dairy environment covers the genomic content of the human microbiome.</title>
        <authorList>
            <person name="Roder T."/>
            <person name="Wuthrich D."/>
            <person name="Sattari Z."/>
            <person name="Von Ah U."/>
            <person name="Bar C."/>
            <person name="Ronchi F."/>
            <person name="Macpherson A.J."/>
            <person name="Ganal-Vonarburg S.C."/>
            <person name="Bruggmann R."/>
            <person name="Vergeres G."/>
        </authorList>
    </citation>
    <scope>NUCLEOTIDE SEQUENCE [LARGE SCALE GENOMIC DNA]</scope>
    <source>
        <strain evidence="2 3">FAM 24227</strain>
    </source>
</reference>
<dbReference type="RefSeq" id="WP_138403383.1">
    <property type="nucleotide sequence ID" value="NZ_VBSP01000001.1"/>
</dbReference>
<dbReference type="InterPro" id="IPR042099">
    <property type="entry name" value="ANL_N_sf"/>
</dbReference>
<dbReference type="EMBL" id="VBSP01000001">
    <property type="protein sequence ID" value="TLQ49461.1"/>
    <property type="molecule type" value="Genomic_DNA"/>
</dbReference>